<sequence>MLHIFRIFASILNATRQICEFCSCLQNKKEYNLRFILFNFYKNLIMNYLEFKEIRKNLNMKQSELSKSIGVGIRAIQYWEKGERKIPETTAFFMKSLLAKKQKATNENGSPVIFSDLKIMNVPLVNQYAQAGYLNGFADEEFTESLPTIPFTDDVEHRGEYMCFEVKGDSMDNGSYESYLEGDILLCRNIRQDFWMSKLHYNKWDFVIIHKEKGILVKRIINHDVENGIITLHSLNDYYDDFEIHLKDVAKLFNIISTRRKNNRR</sequence>
<dbReference type="EMBL" id="SSNZ01000013">
    <property type="protein sequence ID" value="THF47304.1"/>
    <property type="molecule type" value="Genomic_DNA"/>
</dbReference>
<dbReference type="InterPro" id="IPR010982">
    <property type="entry name" value="Lambda_DNA-bd_dom_sf"/>
</dbReference>
<evidence type="ECO:0000313" key="3">
    <source>
        <dbReference type="Proteomes" id="UP000307507"/>
    </source>
</evidence>
<feature type="domain" description="HTH cro/C1-type" evidence="1">
    <location>
        <begin position="51"/>
        <end position="87"/>
    </location>
</feature>
<dbReference type="OrthoDB" id="3831186at2"/>
<dbReference type="Gene3D" id="1.10.260.40">
    <property type="entry name" value="lambda repressor-like DNA-binding domains"/>
    <property type="match status" value="1"/>
</dbReference>
<reference evidence="2 3" key="1">
    <citation type="submission" date="2019-04" db="EMBL/GenBank/DDBJ databases">
        <title>Flavobacterium sp. nov. isolated from construction timber.</title>
        <authorList>
            <person name="Lin S.-Y."/>
            <person name="Chang C.-T."/>
            <person name="Young C.-C."/>
        </authorList>
    </citation>
    <scope>NUCLEOTIDE SEQUENCE [LARGE SCALE GENOMIC DNA]</scope>
    <source>
        <strain evidence="2 3">CC-CTC003</strain>
    </source>
</reference>
<keyword evidence="3" id="KW-1185">Reference proteome</keyword>
<proteinExistence type="predicted"/>
<evidence type="ECO:0000259" key="1">
    <source>
        <dbReference type="PROSITE" id="PS50943"/>
    </source>
</evidence>
<dbReference type="Pfam" id="PF00717">
    <property type="entry name" value="Peptidase_S24"/>
    <property type="match status" value="1"/>
</dbReference>
<dbReference type="SMART" id="SM00530">
    <property type="entry name" value="HTH_XRE"/>
    <property type="match status" value="1"/>
</dbReference>
<protein>
    <submittedName>
        <fullName evidence="2">Helix-turn-helix domain-containing protein</fullName>
    </submittedName>
</protein>
<dbReference type="SUPFAM" id="SSF47413">
    <property type="entry name" value="lambda repressor-like DNA-binding domains"/>
    <property type="match status" value="1"/>
</dbReference>
<dbReference type="InterPro" id="IPR036286">
    <property type="entry name" value="LexA/Signal_pep-like_sf"/>
</dbReference>
<gene>
    <name evidence="2" type="ORF">E6C50_17210</name>
</gene>
<dbReference type="Pfam" id="PF01381">
    <property type="entry name" value="HTH_3"/>
    <property type="match status" value="1"/>
</dbReference>
<organism evidence="2 3">
    <name type="scientific">Flavobacterium supellecticarium</name>
    <dbReference type="NCBI Taxonomy" id="2565924"/>
    <lineage>
        <taxon>Bacteria</taxon>
        <taxon>Pseudomonadati</taxon>
        <taxon>Bacteroidota</taxon>
        <taxon>Flavobacteriia</taxon>
        <taxon>Flavobacteriales</taxon>
        <taxon>Flavobacteriaceae</taxon>
        <taxon>Flavobacterium</taxon>
    </lineage>
</organism>
<dbReference type="Proteomes" id="UP000307507">
    <property type="component" value="Unassembled WGS sequence"/>
</dbReference>
<dbReference type="InterPro" id="IPR039418">
    <property type="entry name" value="LexA-like"/>
</dbReference>
<dbReference type="InterPro" id="IPR015927">
    <property type="entry name" value="Peptidase_S24_S26A/B/C"/>
</dbReference>
<name>A0A4S3ZP76_9FLAO</name>
<dbReference type="InterPro" id="IPR001387">
    <property type="entry name" value="Cro/C1-type_HTH"/>
</dbReference>
<dbReference type="GO" id="GO:0003677">
    <property type="term" value="F:DNA binding"/>
    <property type="evidence" value="ECO:0007669"/>
    <property type="project" value="InterPro"/>
</dbReference>
<dbReference type="Gene3D" id="2.10.109.10">
    <property type="entry name" value="Umud Fragment, subunit A"/>
    <property type="match status" value="1"/>
</dbReference>
<evidence type="ECO:0000313" key="2">
    <source>
        <dbReference type="EMBL" id="THF47304.1"/>
    </source>
</evidence>
<accession>A0A4S3ZP76</accession>
<dbReference type="AlphaFoldDB" id="A0A4S3ZP76"/>
<comment type="caution">
    <text evidence="2">The sequence shown here is derived from an EMBL/GenBank/DDBJ whole genome shotgun (WGS) entry which is preliminary data.</text>
</comment>
<dbReference type="SUPFAM" id="SSF51306">
    <property type="entry name" value="LexA/Signal peptidase"/>
    <property type="match status" value="1"/>
</dbReference>
<dbReference type="PROSITE" id="PS50943">
    <property type="entry name" value="HTH_CROC1"/>
    <property type="match status" value="1"/>
</dbReference>
<dbReference type="CDD" id="cd00093">
    <property type="entry name" value="HTH_XRE"/>
    <property type="match status" value="1"/>
</dbReference>
<dbReference type="CDD" id="cd06529">
    <property type="entry name" value="S24_LexA-like"/>
    <property type="match status" value="1"/>
</dbReference>